<evidence type="ECO:0000259" key="4">
    <source>
        <dbReference type="PROSITE" id="PS51752"/>
    </source>
</evidence>
<dbReference type="KEGG" id="qsa:O6P43_018271"/>
<dbReference type="SUPFAM" id="SSF51101">
    <property type="entry name" value="Mannose-binding lectins"/>
    <property type="match status" value="1"/>
</dbReference>
<dbReference type="CDD" id="cd09612">
    <property type="entry name" value="Jacalin"/>
    <property type="match status" value="1"/>
</dbReference>
<dbReference type="InterPro" id="IPR001229">
    <property type="entry name" value="Jacalin-like_lectin_dom"/>
</dbReference>
<evidence type="ECO:0000313" key="6">
    <source>
        <dbReference type="Proteomes" id="UP001163823"/>
    </source>
</evidence>
<evidence type="ECO:0000256" key="2">
    <source>
        <dbReference type="ARBA" id="ARBA00022734"/>
    </source>
</evidence>
<evidence type="ECO:0000313" key="5">
    <source>
        <dbReference type="EMBL" id="KAJ7963138.1"/>
    </source>
</evidence>
<comment type="similarity">
    <text evidence="1">Belongs to the jacalin lectin family.</text>
</comment>
<dbReference type="EMBL" id="JARAOO010000007">
    <property type="protein sequence ID" value="KAJ7963138.1"/>
    <property type="molecule type" value="Genomic_DNA"/>
</dbReference>
<dbReference type="Pfam" id="PF01419">
    <property type="entry name" value="Jacalin"/>
    <property type="match status" value="1"/>
</dbReference>
<reference evidence="5" key="1">
    <citation type="journal article" date="2023" name="Science">
        <title>Elucidation of the pathway for biosynthesis of saponin adjuvants from the soapbark tree.</title>
        <authorList>
            <person name="Reed J."/>
            <person name="Orme A."/>
            <person name="El-Demerdash A."/>
            <person name="Owen C."/>
            <person name="Martin L.B.B."/>
            <person name="Misra R.C."/>
            <person name="Kikuchi S."/>
            <person name="Rejzek M."/>
            <person name="Martin A.C."/>
            <person name="Harkess A."/>
            <person name="Leebens-Mack J."/>
            <person name="Louveau T."/>
            <person name="Stephenson M.J."/>
            <person name="Osbourn A."/>
        </authorList>
    </citation>
    <scope>NUCLEOTIDE SEQUENCE</scope>
    <source>
        <strain evidence="5">S10</strain>
    </source>
</reference>
<dbReference type="FunFam" id="2.100.10.30:FF:000001">
    <property type="entry name" value="Jacalin-related lectin 33"/>
    <property type="match status" value="1"/>
</dbReference>
<proteinExistence type="inferred from homology"/>
<evidence type="ECO:0000256" key="3">
    <source>
        <dbReference type="ARBA" id="ARBA00074236"/>
    </source>
</evidence>
<dbReference type="PANTHER" id="PTHR47293:SF15">
    <property type="entry name" value="JACALIN-RELATED LECTIN 19"/>
    <property type="match status" value="1"/>
</dbReference>
<name>A0AAD7LRZ7_QUISA</name>
<keyword evidence="2" id="KW-0430">Lectin</keyword>
<keyword evidence="6" id="KW-1185">Reference proteome</keyword>
<dbReference type="Proteomes" id="UP001163823">
    <property type="component" value="Chromosome 7"/>
</dbReference>
<organism evidence="5 6">
    <name type="scientific">Quillaja saponaria</name>
    <name type="common">Soap bark tree</name>
    <dbReference type="NCBI Taxonomy" id="32244"/>
    <lineage>
        <taxon>Eukaryota</taxon>
        <taxon>Viridiplantae</taxon>
        <taxon>Streptophyta</taxon>
        <taxon>Embryophyta</taxon>
        <taxon>Tracheophyta</taxon>
        <taxon>Spermatophyta</taxon>
        <taxon>Magnoliopsida</taxon>
        <taxon>eudicotyledons</taxon>
        <taxon>Gunneridae</taxon>
        <taxon>Pentapetalae</taxon>
        <taxon>rosids</taxon>
        <taxon>fabids</taxon>
        <taxon>Fabales</taxon>
        <taxon>Quillajaceae</taxon>
        <taxon>Quillaja</taxon>
    </lineage>
</organism>
<dbReference type="SMART" id="SM00915">
    <property type="entry name" value="Jacalin"/>
    <property type="match status" value="1"/>
</dbReference>
<comment type="caution">
    <text evidence="5">The sequence shown here is derived from an EMBL/GenBank/DDBJ whole genome shotgun (WGS) entry which is preliminary data.</text>
</comment>
<protein>
    <recommendedName>
        <fullName evidence="3">Mannose/glucose-specific lectin</fullName>
    </recommendedName>
</protein>
<gene>
    <name evidence="5" type="ORF">O6P43_018271</name>
</gene>
<dbReference type="PROSITE" id="PS51752">
    <property type="entry name" value="JACALIN_LECTIN"/>
    <property type="match status" value="1"/>
</dbReference>
<dbReference type="AlphaFoldDB" id="A0AAD7LRZ7"/>
<dbReference type="PANTHER" id="PTHR47293">
    <property type="entry name" value="JACALIN-RELATED LECTIN 3"/>
    <property type="match status" value="1"/>
</dbReference>
<dbReference type="GO" id="GO:0005537">
    <property type="term" value="F:D-mannose binding"/>
    <property type="evidence" value="ECO:0007669"/>
    <property type="project" value="UniProtKB-ARBA"/>
</dbReference>
<accession>A0AAD7LRZ7</accession>
<dbReference type="GO" id="GO:0005536">
    <property type="term" value="F:D-glucose binding"/>
    <property type="evidence" value="ECO:0007669"/>
    <property type="project" value="UniProtKB-ARBA"/>
</dbReference>
<evidence type="ECO:0000256" key="1">
    <source>
        <dbReference type="ARBA" id="ARBA00006568"/>
    </source>
</evidence>
<dbReference type="InterPro" id="IPR033734">
    <property type="entry name" value="Jacalin-like_lectin_dom_plant"/>
</dbReference>
<sequence length="196" mass="21412">MDGGGKDHGTAGGGKRKNIITVGPWGGNGGTSWDDGIFNGIREITLFYGLCIDSIRVVYDKNGIPFTAEKHGGVGGDQSAEIKLQYPEEFLVSVSGHYCPFTYHGSPVIRSLTFMSNQRTFEPFGVEEGIPFTFSMDGGQIVGFKGRSGWYLDSIGFCLSRRRSTKLLQRVQKACLHMFASRPSKSSGSKERPRTA</sequence>
<feature type="domain" description="Jacalin-type lectin" evidence="4">
    <location>
        <begin position="19"/>
        <end position="161"/>
    </location>
</feature>
<dbReference type="Gene3D" id="2.100.10.30">
    <property type="entry name" value="Jacalin-like lectin domain"/>
    <property type="match status" value="1"/>
</dbReference>
<dbReference type="InterPro" id="IPR036404">
    <property type="entry name" value="Jacalin-like_lectin_dom_sf"/>
</dbReference>